<evidence type="ECO:0000313" key="3">
    <source>
        <dbReference type="Proteomes" id="UP000280726"/>
    </source>
</evidence>
<gene>
    <name evidence="2" type="ORF">EDD32_0592</name>
</gene>
<dbReference type="AlphaFoldDB" id="A0A3N4Z2V6"/>
<evidence type="ECO:0000256" key="1">
    <source>
        <dbReference type="SAM" id="MobiDB-lite"/>
    </source>
</evidence>
<reference evidence="2 3" key="1">
    <citation type="submission" date="2018-11" db="EMBL/GenBank/DDBJ databases">
        <title>Sequencing the genomes of 1000 actinobacteria strains.</title>
        <authorList>
            <person name="Klenk H.-P."/>
        </authorList>
    </citation>
    <scope>NUCLEOTIDE SEQUENCE [LARGE SCALE GENOMIC DNA]</scope>
    <source>
        <strain evidence="2 3">DSM 14418</strain>
    </source>
</reference>
<evidence type="ECO:0000313" key="2">
    <source>
        <dbReference type="EMBL" id="RPF26164.1"/>
    </source>
</evidence>
<sequence length="104" mass="11509">MKTKGSSGRKRSAASVVATGQWTGPDRMRAPAGEVHAWVPGQNQTLCGRALSRERFWFSHVGWADVQPATGRHADEVTQVCPRCAAGMGARRGERRWRRVDPRP</sequence>
<protein>
    <submittedName>
        <fullName evidence="2">Uncharacterized protein</fullName>
    </submittedName>
</protein>
<dbReference type="RefSeq" id="WP_123914465.1">
    <property type="nucleotide sequence ID" value="NZ_RKRA01000001.1"/>
</dbReference>
<keyword evidence="3" id="KW-1185">Reference proteome</keyword>
<comment type="caution">
    <text evidence="2">The sequence shown here is derived from an EMBL/GenBank/DDBJ whole genome shotgun (WGS) entry which is preliminary data.</text>
</comment>
<feature type="region of interest" description="Disordered" evidence="1">
    <location>
        <begin position="1"/>
        <end position="28"/>
    </location>
</feature>
<dbReference type="Proteomes" id="UP000280726">
    <property type="component" value="Unassembled WGS sequence"/>
</dbReference>
<feature type="compositionally biased region" description="Basic residues" evidence="1">
    <location>
        <begin position="1"/>
        <end position="12"/>
    </location>
</feature>
<proteinExistence type="predicted"/>
<name>A0A3N4Z2V6_9MICO</name>
<dbReference type="EMBL" id="RKRA01000001">
    <property type="protein sequence ID" value="RPF26164.1"/>
    <property type="molecule type" value="Genomic_DNA"/>
</dbReference>
<accession>A0A3N4Z2V6</accession>
<organism evidence="2 3">
    <name type="scientific">Georgenia muralis</name>
    <dbReference type="NCBI Taxonomy" id="154117"/>
    <lineage>
        <taxon>Bacteria</taxon>
        <taxon>Bacillati</taxon>
        <taxon>Actinomycetota</taxon>
        <taxon>Actinomycetes</taxon>
        <taxon>Micrococcales</taxon>
        <taxon>Bogoriellaceae</taxon>
        <taxon>Georgenia</taxon>
    </lineage>
</organism>
<dbReference type="OrthoDB" id="3384418at2"/>